<evidence type="ECO:0000256" key="8">
    <source>
        <dbReference type="ARBA" id="ARBA00022989"/>
    </source>
</evidence>
<evidence type="ECO:0000256" key="6">
    <source>
        <dbReference type="ARBA" id="ARBA00022692"/>
    </source>
</evidence>
<dbReference type="EMBL" id="BAABJY010000001">
    <property type="protein sequence ID" value="GAA4853777.1"/>
    <property type="molecule type" value="Genomic_DNA"/>
</dbReference>
<evidence type="ECO:0000256" key="9">
    <source>
        <dbReference type="ARBA" id="ARBA00023136"/>
    </source>
</evidence>
<name>A0ABP9DP60_9GAMM</name>
<proteinExistence type="inferred from homology"/>
<dbReference type="RefSeq" id="WP_345293549.1">
    <property type="nucleotide sequence ID" value="NZ_BAABJY010000001.1"/>
</dbReference>
<feature type="domain" description="T2SS protein K first SAM-like" evidence="11">
    <location>
        <begin position="101"/>
        <end position="192"/>
    </location>
</feature>
<dbReference type="PANTHER" id="PTHR38831:SF2">
    <property type="entry name" value="TYPE II SECRETION SYSTEM PROTEIN K"/>
    <property type="match status" value="1"/>
</dbReference>
<keyword evidence="4 10" id="KW-1003">Cell membrane</keyword>
<dbReference type="Proteomes" id="UP001501323">
    <property type="component" value="Unassembled WGS sequence"/>
</dbReference>
<evidence type="ECO:0000313" key="12">
    <source>
        <dbReference type="EMBL" id="GAA4853777.1"/>
    </source>
</evidence>
<evidence type="ECO:0000256" key="7">
    <source>
        <dbReference type="ARBA" id="ARBA00022927"/>
    </source>
</evidence>
<dbReference type="Pfam" id="PF21687">
    <property type="entry name" value="T2SSK_1st"/>
    <property type="match status" value="1"/>
</dbReference>
<reference evidence="13" key="1">
    <citation type="journal article" date="2019" name="Int. J. Syst. Evol. Microbiol.">
        <title>The Global Catalogue of Microorganisms (GCM) 10K type strain sequencing project: providing services to taxonomists for standard genome sequencing and annotation.</title>
        <authorList>
            <consortium name="The Broad Institute Genomics Platform"/>
            <consortium name="The Broad Institute Genome Sequencing Center for Infectious Disease"/>
            <person name="Wu L."/>
            <person name="Ma J."/>
        </authorList>
    </citation>
    <scope>NUCLEOTIDE SEQUENCE [LARGE SCALE GENOMIC DNA]</scope>
    <source>
        <strain evidence="13">JCM 18392</strain>
    </source>
</reference>
<protein>
    <recommendedName>
        <fullName evidence="10">Type II secretion system protein K</fullName>
    </recommendedName>
</protein>
<evidence type="ECO:0000259" key="11">
    <source>
        <dbReference type="Pfam" id="PF21687"/>
    </source>
</evidence>
<dbReference type="InterPro" id="IPR005628">
    <property type="entry name" value="GspK"/>
</dbReference>
<keyword evidence="5 10" id="KW-0997">Cell inner membrane</keyword>
<keyword evidence="6" id="KW-0812">Transmembrane</keyword>
<dbReference type="InterPro" id="IPR049031">
    <property type="entry name" value="T2SSK_SAM-like_1st"/>
</dbReference>
<keyword evidence="13" id="KW-1185">Reference proteome</keyword>
<dbReference type="PIRSF" id="PIRSF002786">
    <property type="entry name" value="XcpX"/>
    <property type="match status" value="1"/>
</dbReference>
<comment type="similarity">
    <text evidence="2 10">Belongs to the GSP K family.</text>
</comment>
<dbReference type="Gene3D" id="1.10.40.60">
    <property type="entry name" value="EpsJ-like"/>
    <property type="match status" value="1"/>
</dbReference>
<sequence>MVASVRQRGVALILVMWLVALLIALVGAFAMTARIEYMQGRVLSGSVVAGQAARAGLEYAMTRVVLPETEGAWLPDGRAYPWTFGAARVEVRLVDESAKVDLNNADVNLISGLLRAVGAEPDAATGVAAAIVDWRDPDSLTQPSGGAEDPQYAAAERPYGAKDAPFETVAEVEQVLGMTPALYALVAEHLTVHSGRPQPDQRFASAAVLQALGIDPQPILAERERGSVPGSGGAIVGGGSGTYSIDSRARLPDGRRAVLRALVRTGASGLPGGAYTPLRWEEGATPR</sequence>
<evidence type="ECO:0000313" key="13">
    <source>
        <dbReference type="Proteomes" id="UP001501323"/>
    </source>
</evidence>
<keyword evidence="9 10" id="KW-0472">Membrane</keyword>
<keyword evidence="8" id="KW-1133">Transmembrane helix</keyword>
<organism evidence="12 13">
    <name type="scientific">Luteimonas vadosa</name>
    <dbReference type="NCBI Taxonomy" id="1165507"/>
    <lineage>
        <taxon>Bacteria</taxon>
        <taxon>Pseudomonadati</taxon>
        <taxon>Pseudomonadota</taxon>
        <taxon>Gammaproteobacteria</taxon>
        <taxon>Lysobacterales</taxon>
        <taxon>Lysobacteraceae</taxon>
        <taxon>Luteimonas</taxon>
    </lineage>
</organism>
<keyword evidence="7" id="KW-0653">Protein transport</keyword>
<keyword evidence="3 10" id="KW-0813">Transport</keyword>
<evidence type="ECO:0000256" key="10">
    <source>
        <dbReference type="PIRNR" id="PIRNR002786"/>
    </source>
</evidence>
<comment type="caution">
    <text evidence="12">The sequence shown here is derived from an EMBL/GenBank/DDBJ whole genome shotgun (WGS) entry which is preliminary data.</text>
</comment>
<gene>
    <name evidence="12" type="ORF">GCM10023332_01030</name>
</gene>
<evidence type="ECO:0000256" key="1">
    <source>
        <dbReference type="ARBA" id="ARBA00004533"/>
    </source>
</evidence>
<evidence type="ECO:0000256" key="2">
    <source>
        <dbReference type="ARBA" id="ARBA00007246"/>
    </source>
</evidence>
<dbReference type="PANTHER" id="PTHR38831">
    <property type="entry name" value="TYPE II SECRETION SYSTEM PROTEIN K"/>
    <property type="match status" value="1"/>
</dbReference>
<evidence type="ECO:0000256" key="5">
    <source>
        <dbReference type="ARBA" id="ARBA00022519"/>
    </source>
</evidence>
<evidence type="ECO:0000256" key="4">
    <source>
        <dbReference type="ARBA" id="ARBA00022475"/>
    </source>
</evidence>
<accession>A0ABP9DP60</accession>
<dbReference type="SUPFAM" id="SSF158544">
    <property type="entry name" value="GspK insert domain-like"/>
    <property type="match status" value="1"/>
</dbReference>
<evidence type="ECO:0000256" key="3">
    <source>
        <dbReference type="ARBA" id="ARBA00022448"/>
    </source>
</evidence>
<dbReference type="InterPro" id="IPR038072">
    <property type="entry name" value="GspK_central_sf"/>
</dbReference>
<comment type="subcellular location">
    <subcellularLocation>
        <location evidence="1 10">Cell inner membrane</location>
    </subcellularLocation>
</comment>